<evidence type="ECO:0000313" key="10">
    <source>
        <dbReference type="Proteomes" id="UP001214553"/>
    </source>
</evidence>
<dbReference type="PANTHER" id="PTHR30576:SF10">
    <property type="entry name" value="SLL5057 PROTEIN"/>
    <property type="match status" value="1"/>
</dbReference>
<dbReference type="RefSeq" id="WP_275277497.1">
    <property type="nucleotide sequence ID" value="NZ_CP119108.1"/>
</dbReference>
<dbReference type="PANTHER" id="PTHR30576">
    <property type="entry name" value="COLANIC BIOSYNTHESIS UDP-GLUCOSE LIPID CARRIER TRANSFERASE"/>
    <property type="match status" value="1"/>
</dbReference>
<feature type="transmembrane region" description="Helical" evidence="7">
    <location>
        <begin position="306"/>
        <end position="329"/>
    </location>
</feature>
<feature type="transmembrane region" description="Helical" evidence="7">
    <location>
        <begin position="136"/>
        <end position="155"/>
    </location>
</feature>
<feature type="transmembrane region" description="Helical" evidence="7">
    <location>
        <begin position="34"/>
        <end position="53"/>
    </location>
</feature>
<reference evidence="9 10" key="1">
    <citation type="submission" date="2023-03" db="EMBL/GenBank/DDBJ databases">
        <title>Genome sequence of Microbacterium sp. KACC 23027.</title>
        <authorList>
            <person name="Kim S."/>
            <person name="Heo J."/>
            <person name="Kwon S.-W."/>
        </authorList>
    </citation>
    <scope>NUCLEOTIDE SEQUENCE [LARGE SCALE GENOMIC DNA]</scope>
    <source>
        <strain evidence="9 10">KACC 23027</strain>
    </source>
</reference>
<comment type="similarity">
    <text evidence="2">Belongs to the bacterial sugar transferase family.</text>
</comment>
<dbReference type="Proteomes" id="UP001214553">
    <property type="component" value="Chromosome"/>
</dbReference>
<keyword evidence="3 9" id="KW-0808">Transferase</keyword>
<feature type="transmembrane region" description="Helical" evidence="7">
    <location>
        <begin position="110"/>
        <end position="130"/>
    </location>
</feature>
<dbReference type="Pfam" id="PF02397">
    <property type="entry name" value="Bac_transf"/>
    <property type="match status" value="1"/>
</dbReference>
<sequence>MVSEAHAAGAVAAEAETAPRTTTFDWRRRLARRVMITDFLALIWVVFGTQIVWLGLGPASLAFRAEQHFDSLSYWKFSAFLVVVWMWVLALNDSRSDRVMGAGNSEYVRIVNSSMLLFGGIAIIAFLARVDIARGYLLISLPTGIGVLVLVRWMWRQWLIAKRASGEYAARVLLVGSRDSVAQIARELRRNLGAGYAVVGACVVRPKPDEDIDGTPIVGDMSTITDAMAAVQADTLAVTSTGDLPPKRLKEISWELEAGKQHLVLAPSLTDIAGPRIHSRPIAGLPLLHVETPQFSRGQRVVKRTFDIVVAALLIILLSPVLLVVALAVRFTSPGPVFFSHERIGRRGAPFTMLKFRSMRIGSEHELQSLLRAQGTEQQPLFKVKNDPRITPIGRFIRKYSLDELPQFFNVLDGSMSLVGPRPQIAAEVALYSNAAKRRLLTRPGITGLWQVSGRSELAWEDAVKLDLYYVENWTLTGDIMILLRTIRAALRPGSTAI</sequence>
<accession>A0ABY8BYS6</accession>
<organism evidence="9 10">
    <name type="scientific">Microbacterium horticulturae</name>
    <dbReference type="NCBI Taxonomy" id="3028316"/>
    <lineage>
        <taxon>Bacteria</taxon>
        <taxon>Bacillati</taxon>
        <taxon>Actinomycetota</taxon>
        <taxon>Actinomycetes</taxon>
        <taxon>Micrococcales</taxon>
        <taxon>Microbacteriaceae</taxon>
        <taxon>Microbacterium</taxon>
    </lineage>
</organism>
<keyword evidence="5 7" id="KW-1133">Transmembrane helix</keyword>
<feature type="domain" description="Bacterial sugar transferase" evidence="8">
    <location>
        <begin position="303"/>
        <end position="491"/>
    </location>
</feature>
<keyword evidence="10" id="KW-1185">Reference proteome</keyword>
<gene>
    <name evidence="9" type="ORF">PU630_13050</name>
</gene>
<dbReference type="InterPro" id="IPR003362">
    <property type="entry name" value="Bact_transf"/>
</dbReference>
<dbReference type="EMBL" id="CP119108">
    <property type="protein sequence ID" value="WEG08160.1"/>
    <property type="molecule type" value="Genomic_DNA"/>
</dbReference>
<feature type="transmembrane region" description="Helical" evidence="7">
    <location>
        <begin position="73"/>
        <end position="90"/>
    </location>
</feature>
<evidence type="ECO:0000256" key="5">
    <source>
        <dbReference type="ARBA" id="ARBA00022989"/>
    </source>
</evidence>
<keyword evidence="6 7" id="KW-0472">Membrane</keyword>
<dbReference type="NCBIfam" id="TIGR03025">
    <property type="entry name" value="EPS_sugtrans"/>
    <property type="match status" value="1"/>
</dbReference>
<evidence type="ECO:0000256" key="6">
    <source>
        <dbReference type="ARBA" id="ARBA00023136"/>
    </source>
</evidence>
<keyword evidence="4 7" id="KW-0812">Transmembrane</keyword>
<protein>
    <submittedName>
        <fullName evidence="9">Sugar transferase</fullName>
    </submittedName>
</protein>
<proteinExistence type="inferred from homology"/>
<dbReference type="InterPro" id="IPR017475">
    <property type="entry name" value="EPS_sugar_tfrase"/>
</dbReference>
<evidence type="ECO:0000259" key="8">
    <source>
        <dbReference type="Pfam" id="PF02397"/>
    </source>
</evidence>
<comment type="subcellular location">
    <subcellularLocation>
        <location evidence="1">Membrane</location>
        <topology evidence="1">Multi-pass membrane protein</topology>
    </subcellularLocation>
</comment>
<dbReference type="GO" id="GO:0016740">
    <property type="term" value="F:transferase activity"/>
    <property type="evidence" value="ECO:0007669"/>
    <property type="project" value="UniProtKB-KW"/>
</dbReference>
<dbReference type="Pfam" id="PF13727">
    <property type="entry name" value="CoA_binding_3"/>
    <property type="match status" value="1"/>
</dbReference>
<evidence type="ECO:0000256" key="3">
    <source>
        <dbReference type="ARBA" id="ARBA00022679"/>
    </source>
</evidence>
<evidence type="ECO:0000256" key="7">
    <source>
        <dbReference type="SAM" id="Phobius"/>
    </source>
</evidence>
<dbReference type="Gene3D" id="3.40.50.720">
    <property type="entry name" value="NAD(P)-binding Rossmann-like Domain"/>
    <property type="match status" value="1"/>
</dbReference>
<evidence type="ECO:0000256" key="2">
    <source>
        <dbReference type="ARBA" id="ARBA00006464"/>
    </source>
</evidence>
<evidence type="ECO:0000256" key="4">
    <source>
        <dbReference type="ARBA" id="ARBA00022692"/>
    </source>
</evidence>
<evidence type="ECO:0000313" key="9">
    <source>
        <dbReference type="EMBL" id="WEG08160.1"/>
    </source>
</evidence>
<evidence type="ECO:0000256" key="1">
    <source>
        <dbReference type="ARBA" id="ARBA00004141"/>
    </source>
</evidence>
<name>A0ABY8BYS6_9MICO</name>